<name>A0A024U181_9STRA</name>
<proteinExistence type="predicted"/>
<evidence type="ECO:0008006" key="2">
    <source>
        <dbReference type="Google" id="ProtNLM"/>
    </source>
</evidence>
<dbReference type="VEuPathDB" id="FungiDB:H310_07409"/>
<dbReference type="OrthoDB" id="120952at2759"/>
<dbReference type="GeneID" id="20084459"/>
<dbReference type="AlphaFoldDB" id="A0A024U181"/>
<organism evidence="1">
    <name type="scientific">Aphanomyces invadans</name>
    <dbReference type="NCBI Taxonomy" id="157072"/>
    <lineage>
        <taxon>Eukaryota</taxon>
        <taxon>Sar</taxon>
        <taxon>Stramenopiles</taxon>
        <taxon>Oomycota</taxon>
        <taxon>Saprolegniomycetes</taxon>
        <taxon>Saprolegniales</taxon>
        <taxon>Verrucalvaceae</taxon>
        <taxon>Aphanomyces</taxon>
    </lineage>
</organism>
<dbReference type="EMBL" id="KI913965">
    <property type="protein sequence ID" value="ETV99954.1"/>
    <property type="molecule type" value="Genomic_DNA"/>
</dbReference>
<protein>
    <recommendedName>
        <fullName evidence="2">Chromo domain-containing protein</fullName>
    </recommendedName>
</protein>
<gene>
    <name evidence="1" type="ORF">H310_07409</name>
</gene>
<accession>A0A024U181</accession>
<evidence type="ECO:0000313" key="1">
    <source>
        <dbReference type="EMBL" id="ETV99954.1"/>
    </source>
</evidence>
<sequence length="162" mass="18401">MGPNTYKIDIPTHPDKIATVNVVRLKPFRGYCSRPFNDNIPEDDSPIYELTVDCLPESSFTSRVTFGGNDVAYTATDSPIFRLVDKRRTSQSGEPEYLVEYVDGHKHWIRASKPQEYRTYFDSYENERRMSQGLPPYGVPVATPEAELHGVDSVNHLMSLSP</sequence>
<reference evidence="1" key="1">
    <citation type="submission" date="2013-12" db="EMBL/GenBank/DDBJ databases">
        <title>The Genome Sequence of Aphanomyces invadans NJM9701.</title>
        <authorList>
            <consortium name="The Broad Institute Genomics Platform"/>
            <person name="Russ C."/>
            <person name="Tyler B."/>
            <person name="van West P."/>
            <person name="Dieguez-Uribeondo J."/>
            <person name="Young S.K."/>
            <person name="Zeng Q."/>
            <person name="Gargeya S."/>
            <person name="Fitzgerald M."/>
            <person name="Abouelleil A."/>
            <person name="Alvarado L."/>
            <person name="Chapman S.B."/>
            <person name="Gainer-Dewar J."/>
            <person name="Goldberg J."/>
            <person name="Griggs A."/>
            <person name="Gujja S."/>
            <person name="Hansen M."/>
            <person name="Howarth C."/>
            <person name="Imamovic A."/>
            <person name="Ireland A."/>
            <person name="Larimer J."/>
            <person name="McCowan C."/>
            <person name="Murphy C."/>
            <person name="Pearson M."/>
            <person name="Poon T.W."/>
            <person name="Priest M."/>
            <person name="Roberts A."/>
            <person name="Saif S."/>
            <person name="Shea T."/>
            <person name="Sykes S."/>
            <person name="Wortman J."/>
            <person name="Nusbaum C."/>
            <person name="Birren B."/>
        </authorList>
    </citation>
    <scope>NUCLEOTIDE SEQUENCE [LARGE SCALE GENOMIC DNA]</scope>
    <source>
        <strain evidence="1">NJM9701</strain>
    </source>
</reference>
<dbReference type="RefSeq" id="XP_008871372.1">
    <property type="nucleotide sequence ID" value="XM_008873150.1"/>
</dbReference>